<feature type="compositionally biased region" description="Gly residues" evidence="1">
    <location>
        <begin position="109"/>
        <end position="121"/>
    </location>
</feature>
<evidence type="ECO:0000313" key="3">
    <source>
        <dbReference type="EMBL" id="KZT18589.1"/>
    </source>
</evidence>
<feature type="region of interest" description="Disordered" evidence="1">
    <location>
        <begin position="107"/>
        <end position="139"/>
    </location>
</feature>
<dbReference type="Proteomes" id="UP000076761">
    <property type="component" value="Unassembled WGS sequence"/>
</dbReference>
<sequence length="167" mass="17343">MSSDRDPEMSQLNPPTPPFVGREPSSSGLNTPRDSFVSTPTQKEPLLDHDGPGSTSSLPPEYDPRASASATRPWYKRPLWWAVGAAAFVAVVLVIVLPIVLTVGKNNGSVGGSGTSGGSGSGSNPQSPSGATTGGNGSEVITEDGSKFTYINPFGGFCECWTCLLRL</sequence>
<dbReference type="InParanoid" id="A0A165MP10"/>
<evidence type="ECO:0000313" key="4">
    <source>
        <dbReference type="Proteomes" id="UP000076761"/>
    </source>
</evidence>
<feature type="region of interest" description="Disordered" evidence="1">
    <location>
        <begin position="1"/>
        <end position="69"/>
    </location>
</feature>
<accession>A0A165MP10</accession>
<proteinExistence type="predicted"/>
<organism evidence="3 4">
    <name type="scientific">Neolentinus lepideus HHB14362 ss-1</name>
    <dbReference type="NCBI Taxonomy" id="1314782"/>
    <lineage>
        <taxon>Eukaryota</taxon>
        <taxon>Fungi</taxon>
        <taxon>Dikarya</taxon>
        <taxon>Basidiomycota</taxon>
        <taxon>Agaricomycotina</taxon>
        <taxon>Agaricomycetes</taxon>
        <taxon>Gloeophyllales</taxon>
        <taxon>Gloeophyllaceae</taxon>
        <taxon>Neolentinus</taxon>
    </lineage>
</organism>
<protein>
    <submittedName>
        <fullName evidence="3">Uncharacterized protein</fullName>
    </submittedName>
</protein>
<dbReference type="AlphaFoldDB" id="A0A165MP10"/>
<name>A0A165MP10_9AGAM</name>
<keyword evidence="4" id="KW-1185">Reference proteome</keyword>
<dbReference type="EMBL" id="KV425671">
    <property type="protein sequence ID" value="KZT18589.1"/>
    <property type="molecule type" value="Genomic_DNA"/>
</dbReference>
<keyword evidence="2" id="KW-1133">Transmembrane helix</keyword>
<keyword evidence="2" id="KW-0472">Membrane</keyword>
<keyword evidence="2" id="KW-0812">Transmembrane</keyword>
<dbReference type="STRING" id="1314782.A0A165MP10"/>
<reference evidence="3 4" key="1">
    <citation type="journal article" date="2016" name="Mol. Biol. Evol.">
        <title>Comparative Genomics of Early-Diverging Mushroom-Forming Fungi Provides Insights into the Origins of Lignocellulose Decay Capabilities.</title>
        <authorList>
            <person name="Nagy L.G."/>
            <person name="Riley R."/>
            <person name="Tritt A."/>
            <person name="Adam C."/>
            <person name="Daum C."/>
            <person name="Floudas D."/>
            <person name="Sun H."/>
            <person name="Yadav J.S."/>
            <person name="Pangilinan J."/>
            <person name="Larsson K.H."/>
            <person name="Matsuura K."/>
            <person name="Barry K."/>
            <person name="Labutti K."/>
            <person name="Kuo R."/>
            <person name="Ohm R.A."/>
            <person name="Bhattacharya S.S."/>
            <person name="Shirouzu T."/>
            <person name="Yoshinaga Y."/>
            <person name="Martin F.M."/>
            <person name="Grigoriev I.V."/>
            <person name="Hibbett D.S."/>
        </authorList>
    </citation>
    <scope>NUCLEOTIDE SEQUENCE [LARGE SCALE GENOMIC DNA]</scope>
    <source>
        <strain evidence="3 4">HHB14362 ss-1</strain>
    </source>
</reference>
<evidence type="ECO:0000256" key="2">
    <source>
        <dbReference type="SAM" id="Phobius"/>
    </source>
</evidence>
<feature type="compositionally biased region" description="Polar residues" evidence="1">
    <location>
        <begin position="24"/>
        <end position="42"/>
    </location>
</feature>
<feature type="transmembrane region" description="Helical" evidence="2">
    <location>
        <begin position="79"/>
        <end position="101"/>
    </location>
</feature>
<gene>
    <name evidence="3" type="ORF">NEOLEDRAFT_1143223</name>
</gene>
<evidence type="ECO:0000256" key="1">
    <source>
        <dbReference type="SAM" id="MobiDB-lite"/>
    </source>
</evidence>